<dbReference type="NCBIfam" id="NF009123">
    <property type="entry name" value="PRK12475.1"/>
    <property type="match status" value="1"/>
</dbReference>
<protein>
    <submittedName>
        <fullName evidence="2">Thiazole biosynthesis adenylyltransferase ThiF</fullName>
    </submittedName>
</protein>
<feature type="domain" description="THIF-type NAD/FAD binding fold" evidence="1">
    <location>
        <begin position="5"/>
        <end position="240"/>
    </location>
</feature>
<keyword evidence="2" id="KW-0548">Nucleotidyltransferase</keyword>
<dbReference type="SUPFAM" id="SSF69572">
    <property type="entry name" value="Activating enzymes of the ubiquitin-like proteins"/>
    <property type="match status" value="1"/>
</dbReference>
<gene>
    <name evidence="2" type="ORF">IMZ08_01820</name>
</gene>
<name>A0ABR9QEX3_9BACI</name>
<dbReference type="Pfam" id="PF00899">
    <property type="entry name" value="ThiF"/>
    <property type="match status" value="1"/>
</dbReference>
<dbReference type="PANTHER" id="PTHR10953:SF102">
    <property type="entry name" value="ADENYLYLTRANSFERASE AND SULFURTRANSFERASE MOCS3"/>
    <property type="match status" value="1"/>
</dbReference>
<accession>A0ABR9QEX3</accession>
<dbReference type="InterPro" id="IPR035985">
    <property type="entry name" value="Ubiquitin-activating_enz"/>
</dbReference>
<dbReference type="InterPro" id="IPR000594">
    <property type="entry name" value="ThiF_NAD_FAD-bd"/>
</dbReference>
<keyword evidence="2" id="KW-0808">Transferase</keyword>
<proteinExistence type="predicted"/>
<dbReference type="RefSeq" id="WP_193534284.1">
    <property type="nucleotide sequence ID" value="NZ_JADCLJ010000006.1"/>
</dbReference>
<dbReference type="PANTHER" id="PTHR10953">
    <property type="entry name" value="UBIQUITIN-ACTIVATING ENZYME E1"/>
    <property type="match status" value="1"/>
</dbReference>
<dbReference type="Proteomes" id="UP001516662">
    <property type="component" value="Unassembled WGS sequence"/>
</dbReference>
<comment type="caution">
    <text evidence="2">The sequence shown here is derived from an EMBL/GenBank/DDBJ whole genome shotgun (WGS) entry which is preliminary data.</text>
</comment>
<dbReference type="GO" id="GO:0016779">
    <property type="term" value="F:nucleotidyltransferase activity"/>
    <property type="evidence" value="ECO:0007669"/>
    <property type="project" value="UniProtKB-KW"/>
</dbReference>
<dbReference type="CDD" id="cd00757">
    <property type="entry name" value="ThiF_MoeB_HesA_family"/>
    <property type="match status" value="1"/>
</dbReference>
<reference evidence="2 3" key="1">
    <citation type="submission" date="2020-10" db="EMBL/GenBank/DDBJ databases">
        <title>Bacillus sp. HD4P25, an endophyte from a halophyte.</title>
        <authorList>
            <person name="Sun J.-Q."/>
        </authorList>
    </citation>
    <scope>NUCLEOTIDE SEQUENCE [LARGE SCALE GENOMIC DNA]</scope>
    <source>
        <strain evidence="2 3">YIM 93174</strain>
    </source>
</reference>
<evidence type="ECO:0000313" key="2">
    <source>
        <dbReference type="EMBL" id="MBE4906794.1"/>
    </source>
</evidence>
<dbReference type="EMBL" id="JADCLJ010000006">
    <property type="protein sequence ID" value="MBE4906794.1"/>
    <property type="molecule type" value="Genomic_DNA"/>
</dbReference>
<dbReference type="Gene3D" id="3.40.50.720">
    <property type="entry name" value="NAD(P)-binding Rossmann-like Domain"/>
    <property type="match status" value="1"/>
</dbReference>
<dbReference type="InterPro" id="IPR045886">
    <property type="entry name" value="ThiF/MoeB/HesA"/>
</dbReference>
<evidence type="ECO:0000313" key="3">
    <source>
        <dbReference type="Proteomes" id="UP001516662"/>
    </source>
</evidence>
<sequence length="339" mass="37773">MSERYSRQELFTPIGIEGQQKIRNKHVLIVGAGALGTGSAEGLVRAGIGKLTIVDRDYVEWSNLQRQQLYCEEDADKRFPKAVAAEKRLKMVNSEVDINALVMDVSVAEIERLIVGVDLIIDATDNFDTRLLLNDISQKYNIPWIYGACVGSYGISYTIVPGDTPCLNCLLETVPMGGLTCDTAGIISPAVQMVVAYQVTEALKILVEDFSSLRKKLVSFDLWKNQHTAINVEKVKKASCLSCGPERTYPYLSFENQTKTAVLCGRESVQIRPPERMERDLEKLADLLAAQGGKVERNPYLVSFTIDKHRLVIFKDGRALVHGTKDIAEAKTLYHRYLG</sequence>
<keyword evidence="3" id="KW-1185">Reference proteome</keyword>
<organism evidence="2 3">
    <name type="scientific">Litchfieldia luteola</name>
    <dbReference type="NCBI Taxonomy" id="682179"/>
    <lineage>
        <taxon>Bacteria</taxon>
        <taxon>Bacillati</taxon>
        <taxon>Bacillota</taxon>
        <taxon>Bacilli</taxon>
        <taxon>Bacillales</taxon>
        <taxon>Bacillaceae</taxon>
        <taxon>Litchfieldia</taxon>
    </lineage>
</organism>
<evidence type="ECO:0000259" key="1">
    <source>
        <dbReference type="Pfam" id="PF00899"/>
    </source>
</evidence>